<keyword evidence="1" id="KW-0812">Transmembrane</keyword>
<gene>
    <name evidence="2" type="ORF">K7432_005835</name>
</gene>
<comment type="caution">
    <text evidence="2">The sequence shown here is derived from an EMBL/GenBank/DDBJ whole genome shotgun (WGS) entry which is preliminary data.</text>
</comment>
<feature type="transmembrane region" description="Helical" evidence="1">
    <location>
        <begin position="176"/>
        <end position="197"/>
    </location>
</feature>
<protein>
    <recommendedName>
        <fullName evidence="4">G protein-coupled receptor</fullName>
    </recommendedName>
</protein>
<keyword evidence="3" id="KW-1185">Reference proteome</keyword>
<dbReference type="Proteomes" id="UP001479436">
    <property type="component" value="Unassembled WGS sequence"/>
</dbReference>
<keyword evidence="1" id="KW-1133">Transmembrane helix</keyword>
<sequence length="446" mass="51089">MHLWICYRSEMGSKHYQSYKIAFVHGVSATSSFLVLICMVIIQIHQRPFTYRISFRLTMFYTFFVFNRHLLKFIRIVINAKESNDKNTFEITLQEDYMKSLTFWLTVFAENLLLITVLYTLAIVVNLQLVLLHNVRSVLKYQLAYIITPIAVAHVVFIVCVIRGASDAEYWNGHTFITMAIFLAVLIYTSILSIIIVKKLYSIMWRFSATIPKTNQSETSTLDFPSFDDLPARTSSKSSSLCLTNRTIQYAVARILLYPLALALVGFPVFVIRLVNLFAPDAWDLDIVEYFMMLQGTVNAVAFLFDPTLLAAIKSFNSYLLINHSNHLCSDGVGERLEIKVESRSCMDRMKQLAIACYIDWFILRKLTRTTDSDTDNTMKTLVADDSTKPKVGNWDPVRTTYSMDSLHIEEMSNQVDFTTEVNAALEQIQVGIANFERSKSELSLL</sequence>
<evidence type="ECO:0000256" key="1">
    <source>
        <dbReference type="SAM" id="Phobius"/>
    </source>
</evidence>
<evidence type="ECO:0008006" key="4">
    <source>
        <dbReference type="Google" id="ProtNLM"/>
    </source>
</evidence>
<feature type="transmembrane region" description="Helical" evidence="1">
    <location>
        <begin position="143"/>
        <end position="164"/>
    </location>
</feature>
<dbReference type="EMBL" id="JASJQH010007116">
    <property type="protein sequence ID" value="KAK9717976.1"/>
    <property type="molecule type" value="Genomic_DNA"/>
</dbReference>
<name>A0ABR2W2I1_9FUNG</name>
<proteinExistence type="predicted"/>
<organism evidence="2 3">
    <name type="scientific">Basidiobolus ranarum</name>
    <dbReference type="NCBI Taxonomy" id="34480"/>
    <lineage>
        <taxon>Eukaryota</taxon>
        <taxon>Fungi</taxon>
        <taxon>Fungi incertae sedis</taxon>
        <taxon>Zoopagomycota</taxon>
        <taxon>Entomophthoromycotina</taxon>
        <taxon>Basidiobolomycetes</taxon>
        <taxon>Basidiobolales</taxon>
        <taxon>Basidiobolaceae</taxon>
        <taxon>Basidiobolus</taxon>
    </lineage>
</organism>
<feature type="transmembrane region" description="Helical" evidence="1">
    <location>
        <begin position="103"/>
        <end position="131"/>
    </location>
</feature>
<feature type="transmembrane region" description="Helical" evidence="1">
    <location>
        <begin position="287"/>
        <end position="305"/>
    </location>
</feature>
<feature type="transmembrane region" description="Helical" evidence="1">
    <location>
        <begin position="21"/>
        <end position="42"/>
    </location>
</feature>
<accession>A0ABR2W2I1</accession>
<feature type="transmembrane region" description="Helical" evidence="1">
    <location>
        <begin position="255"/>
        <end position="275"/>
    </location>
</feature>
<reference evidence="2 3" key="1">
    <citation type="submission" date="2023-04" db="EMBL/GenBank/DDBJ databases">
        <title>Genome of Basidiobolus ranarum AG-B5.</title>
        <authorList>
            <person name="Stajich J.E."/>
            <person name="Carter-House D."/>
            <person name="Gryganskyi A."/>
        </authorList>
    </citation>
    <scope>NUCLEOTIDE SEQUENCE [LARGE SCALE GENOMIC DNA]</scope>
    <source>
        <strain evidence="2 3">AG-B5</strain>
    </source>
</reference>
<evidence type="ECO:0000313" key="2">
    <source>
        <dbReference type="EMBL" id="KAK9717976.1"/>
    </source>
</evidence>
<keyword evidence="1" id="KW-0472">Membrane</keyword>
<evidence type="ECO:0000313" key="3">
    <source>
        <dbReference type="Proteomes" id="UP001479436"/>
    </source>
</evidence>